<dbReference type="GeneID" id="113795753"/>
<organism evidence="1 2">
    <name type="scientific">Dermatophagoides pteronyssinus</name>
    <name type="common">European house dust mite</name>
    <dbReference type="NCBI Taxonomy" id="6956"/>
    <lineage>
        <taxon>Eukaryota</taxon>
        <taxon>Metazoa</taxon>
        <taxon>Ecdysozoa</taxon>
        <taxon>Arthropoda</taxon>
        <taxon>Chelicerata</taxon>
        <taxon>Arachnida</taxon>
        <taxon>Acari</taxon>
        <taxon>Acariformes</taxon>
        <taxon>Sarcoptiformes</taxon>
        <taxon>Astigmata</taxon>
        <taxon>Psoroptidia</taxon>
        <taxon>Analgoidea</taxon>
        <taxon>Pyroglyphidae</taxon>
        <taxon>Dermatophagoidinae</taxon>
        <taxon>Dermatophagoides</taxon>
    </lineage>
</organism>
<keyword evidence="1" id="KW-1185">Reference proteome</keyword>
<name>A0A6P6Y9Y9_DERPT</name>
<evidence type="ECO:0000313" key="2">
    <source>
        <dbReference type="RefSeq" id="XP_027201766.1"/>
    </source>
</evidence>
<sequence length="118" mass="12566">MFKYNNGMSIMFGGVCMIYIILSVMIFQMIEAGDKKGGDLFIIGGKSGCGPALLYKSNGKKGGKKGGGEMIIINNCEGHSEPSYSYVPYPMYHGGGGGGGYSHGGGGGYYRRRRSIQK</sequence>
<dbReference type="InParanoid" id="A0A6P6Y9Y9"/>
<dbReference type="OrthoDB" id="10481126at2759"/>
<reference evidence="2" key="1">
    <citation type="submission" date="2025-08" db="UniProtKB">
        <authorList>
            <consortium name="RefSeq"/>
        </authorList>
    </citation>
    <scope>IDENTIFICATION</scope>
    <source>
        <strain evidence="2">Airmid</strain>
    </source>
</reference>
<dbReference type="RefSeq" id="XP_027201766.1">
    <property type="nucleotide sequence ID" value="XM_027345965.1"/>
</dbReference>
<dbReference type="AlphaFoldDB" id="A0A6P6Y9Y9"/>
<dbReference type="OMA" id="INNCEGH"/>
<gene>
    <name evidence="2" type="primary">LOC113795753</name>
</gene>
<accession>A0A6P6Y9Y9</accession>
<evidence type="ECO:0000313" key="1">
    <source>
        <dbReference type="Proteomes" id="UP000515146"/>
    </source>
</evidence>
<protein>
    <submittedName>
        <fullName evidence="2">Uncharacterized protein LOC113795753</fullName>
    </submittedName>
</protein>
<dbReference type="KEGG" id="dpte:113795753"/>
<dbReference type="Proteomes" id="UP000515146">
    <property type="component" value="Unplaced"/>
</dbReference>
<proteinExistence type="predicted"/>